<feature type="transmembrane region" description="Helical" evidence="2">
    <location>
        <begin position="103"/>
        <end position="124"/>
    </location>
</feature>
<evidence type="ECO:0000256" key="1">
    <source>
        <dbReference type="SAM" id="MobiDB-lite"/>
    </source>
</evidence>
<organism evidence="4 5">
    <name type="scientific">Agrococcus jenensis</name>
    <dbReference type="NCBI Taxonomy" id="46353"/>
    <lineage>
        <taxon>Bacteria</taxon>
        <taxon>Bacillati</taxon>
        <taxon>Actinomycetota</taxon>
        <taxon>Actinomycetes</taxon>
        <taxon>Micrococcales</taxon>
        <taxon>Microbacteriaceae</taxon>
        <taxon>Agrococcus</taxon>
    </lineage>
</organism>
<feature type="transmembrane region" description="Helical" evidence="2">
    <location>
        <begin position="144"/>
        <end position="163"/>
    </location>
</feature>
<feature type="compositionally biased region" description="Basic and acidic residues" evidence="1">
    <location>
        <begin position="1"/>
        <end position="21"/>
    </location>
</feature>
<dbReference type="InterPro" id="IPR025509">
    <property type="entry name" value="DUF4396"/>
</dbReference>
<accession>A0A3N2AQQ7</accession>
<reference evidence="4 5" key="1">
    <citation type="submission" date="2018-11" db="EMBL/GenBank/DDBJ databases">
        <title>Sequencing the genomes of 1000 actinobacteria strains.</title>
        <authorList>
            <person name="Klenk H.-P."/>
        </authorList>
    </citation>
    <scope>NUCLEOTIDE SEQUENCE [LARGE SCALE GENOMIC DNA]</scope>
    <source>
        <strain evidence="4 5">DSM 9580</strain>
    </source>
</reference>
<dbReference type="AlphaFoldDB" id="A0A3N2AQQ7"/>
<protein>
    <submittedName>
        <fullName evidence="4">Uncharacterized protein DUF4396</fullName>
    </submittedName>
</protein>
<feature type="region of interest" description="Disordered" evidence="1">
    <location>
        <begin position="1"/>
        <end position="31"/>
    </location>
</feature>
<comment type="caution">
    <text evidence="4">The sequence shown here is derived from an EMBL/GenBank/DDBJ whole genome shotgun (WGS) entry which is preliminary data.</text>
</comment>
<keyword evidence="2" id="KW-1133">Transmembrane helix</keyword>
<feature type="transmembrane region" description="Helical" evidence="2">
    <location>
        <begin position="47"/>
        <end position="66"/>
    </location>
</feature>
<proteinExistence type="predicted"/>
<keyword evidence="2" id="KW-0812">Transmembrane</keyword>
<dbReference type="RefSeq" id="WP_245989732.1">
    <property type="nucleotide sequence ID" value="NZ_RKHJ01000001.1"/>
</dbReference>
<feature type="transmembrane region" description="Helical" evidence="2">
    <location>
        <begin position="72"/>
        <end position="91"/>
    </location>
</feature>
<feature type="transmembrane region" description="Helical" evidence="2">
    <location>
        <begin position="201"/>
        <end position="222"/>
    </location>
</feature>
<name>A0A3N2AQQ7_9MICO</name>
<evidence type="ECO:0000259" key="3">
    <source>
        <dbReference type="Pfam" id="PF14342"/>
    </source>
</evidence>
<dbReference type="EMBL" id="RKHJ01000001">
    <property type="protein sequence ID" value="ROR65326.1"/>
    <property type="molecule type" value="Genomic_DNA"/>
</dbReference>
<feature type="domain" description="DUF4396" evidence="3">
    <location>
        <begin position="42"/>
        <end position="173"/>
    </location>
</feature>
<evidence type="ECO:0000313" key="5">
    <source>
        <dbReference type="Proteomes" id="UP000275456"/>
    </source>
</evidence>
<dbReference type="Pfam" id="PF14342">
    <property type="entry name" value="DUF4396"/>
    <property type="match status" value="1"/>
</dbReference>
<keyword evidence="5" id="KW-1185">Reference proteome</keyword>
<evidence type="ECO:0000313" key="4">
    <source>
        <dbReference type="EMBL" id="ROR65326.1"/>
    </source>
</evidence>
<dbReference type="Proteomes" id="UP000275456">
    <property type="component" value="Unassembled WGS sequence"/>
</dbReference>
<keyword evidence="2" id="KW-0472">Membrane</keyword>
<gene>
    <name evidence="4" type="ORF">EDD26_0692</name>
</gene>
<evidence type="ECO:0000256" key="2">
    <source>
        <dbReference type="SAM" id="Phobius"/>
    </source>
</evidence>
<sequence length="230" mass="23523">MAMDHDHGQHHGEHHAEHQGEHVASSEVSHEHEHAGAGGINRMAASATLHCLTGCAIGEILGLVIGTAIGLSALWTVVLAVGLAFLFGYALSTLPLLKAGLSLGTALGVVLAADTLSIATMELVDNGVMALIPGAMDAGLVNPVFWIGMMIALTVAFFAAYPVNRVLLQRGKGHALTHQYHHGAQPAVGARRFIPDLSSGFLVGVIVSFMLGGLLVAAAATLGGGMGAHG</sequence>